<feature type="chain" id="PRO_5038124360" description="Lipoprotein" evidence="1">
    <location>
        <begin position="21"/>
        <end position="211"/>
    </location>
</feature>
<dbReference type="RefSeq" id="WP_190290734.1">
    <property type="nucleotide sequence ID" value="NZ_JABFCZ010000007.1"/>
</dbReference>
<proteinExistence type="predicted"/>
<accession>A0A926P2T1</accession>
<keyword evidence="1" id="KW-0732">Signal</keyword>
<evidence type="ECO:0000256" key="1">
    <source>
        <dbReference type="SAM" id="SignalP"/>
    </source>
</evidence>
<gene>
    <name evidence="2" type="ORF">HK439_07275</name>
</gene>
<dbReference type="Proteomes" id="UP000598467">
    <property type="component" value="Unassembled WGS sequence"/>
</dbReference>
<evidence type="ECO:0008006" key="4">
    <source>
        <dbReference type="Google" id="ProtNLM"/>
    </source>
</evidence>
<evidence type="ECO:0000313" key="2">
    <source>
        <dbReference type="EMBL" id="MBD1546056.1"/>
    </source>
</evidence>
<dbReference type="AlphaFoldDB" id="A0A926P2T1"/>
<comment type="caution">
    <text evidence="2">The sequence shown here is derived from an EMBL/GenBank/DDBJ whole genome shotgun (WGS) entry which is preliminary data.</text>
</comment>
<dbReference type="PROSITE" id="PS51257">
    <property type="entry name" value="PROKAR_LIPOPROTEIN"/>
    <property type="match status" value="1"/>
</dbReference>
<feature type="signal peptide" evidence="1">
    <location>
        <begin position="1"/>
        <end position="20"/>
    </location>
</feature>
<evidence type="ECO:0000313" key="3">
    <source>
        <dbReference type="Proteomes" id="UP000598467"/>
    </source>
</evidence>
<sequence length="211" mass="22238">MKMGVNASWLKAVLAGTLCAGVLSGCMSGGSDELAGSGDTGQGASGKSRGTLATIVAGGQQPIQVDPNAFAAKIYCPPIQLKPDTYLIMKYARGKEDQPEGLLYQAAIEEWARSCTREGTDQARIKVGFSGHVTPGPAWKGGEVALPIRVAILPPAEGEAPIVSELLAVPVTVGEGAPSEAWTLVEDKFVVPQNKEMRIVFGFDEGRKKRR</sequence>
<dbReference type="EMBL" id="JABFCZ010000007">
    <property type="protein sequence ID" value="MBD1546056.1"/>
    <property type="molecule type" value="Genomic_DNA"/>
</dbReference>
<organism evidence="2 3">
    <name type="scientific">Roseibium aggregatum</name>
    <dbReference type="NCBI Taxonomy" id="187304"/>
    <lineage>
        <taxon>Bacteria</taxon>
        <taxon>Pseudomonadati</taxon>
        <taxon>Pseudomonadota</taxon>
        <taxon>Alphaproteobacteria</taxon>
        <taxon>Hyphomicrobiales</taxon>
        <taxon>Stappiaceae</taxon>
        <taxon>Roseibium</taxon>
    </lineage>
</organism>
<reference evidence="2" key="1">
    <citation type="submission" date="2020-05" db="EMBL/GenBank/DDBJ databases">
        <title>Identification of trans-AT polyketide cluster in two marine bacteria, producers of a novel glutaramide-containing polyketide sesbanimide D and analogs.</title>
        <authorList>
            <person name="Kacar D."/>
            <person name="Rodriguez P."/>
            <person name="Canedo L."/>
            <person name="Gonzalez E."/>
            <person name="Galan B."/>
            <person name="De La Calle F."/>
            <person name="Garcia J.L."/>
        </authorList>
    </citation>
    <scope>NUCLEOTIDE SEQUENCE</scope>
    <source>
        <strain evidence="2">PHM038</strain>
    </source>
</reference>
<protein>
    <recommendedName>
        <fullName evidence="4">Lipoprotein</fullName>
    </recommendedName>
</protein>
<name>A0A926P2T1_9HYPH</name>